<dbReference type="Proteomes" id="UP000606974">
    <property type="component" value="Unassembled WGS sequence"/>
</dbReference>
<keyword evidence="2" id="KW-1185">Reference proteome</keyword>
<sequence length="174" mass="19091">MPIQAIEPQESVKLLMSEEWVTSMKEAWLAEAGHLKMREVLVAKVVEAGLVRTMADLAARATSAAHRMGVVEDMEEEEEESAVGTHSSLEPTEVDTTHRVKAAGTASKAKVVGTINKPRVVHMVSHPRVTIPTDSKVVMTLSLVLEDRIARGRHRFFQDTPIASLSLQPFKKGS</sequence>
<name>A0A8H7AIY4_9EURO</name>
<dbReference type="EMBL" id="JAACFV010000060">
    <property type="protein sequence ID" value="KAF7507961.1"/>
    <property type="molecule type" value="Genomic_DNA"/>
</dbReference>
<accession>A0A8H7AIY4</accession>
<proteinExistence type="predicted"/>
<dbReference type="AlphaFoldDB" id="A0A8H7AIY4"/>
<evidence type="ECO:0000313" key="1">
    <source>
        <dbReference type="EMBL" id="KAF7507961.1"/>
    </source>
</evidence>
<comment type="caution">
    <text evidence="1">The sequence shown here is derived from an EMBL/GenBank/DDBJ whole genome shotgun (WGS) entry which is preliminary data.</text>
</comment>
<evidence type="ECO:0000313" key="2">
    <source>
        <dbReference type="Proteomes" id="UP000606974"/>
    </source>
</evidence>
<protein>
    <submittedName>
        <fullName evidence="1">Uncharacterized protein</fullName>
    </submittedName>
</protein>
<gene>
    <name evidence="1" type="ORF">GJ744_009858</name>
</gene>
<organism evidence="1 2">
    <name type="scientific">Endocarpon pusillum</name>
    <dbReference type="NCBI Taxonomy" id="364733"/>
    <lineage>
        <taxon>Eukaryota</taxon>
        <taxon>Fungi</taxon>
        <taxon>Dikarya</taxon>
        <taxon>Ascomycota</taxon>
        <taxon>Pezizomycotina</taxon>
        <taxon>Eurotiomycetes</taxon>
        <taxon>Chaetothyriomycetidae</taxon>
        <taxon>Verrucariales</taxon>
        <taxon>Verrucariaceae</taxon>
        <taxon>Endocarpon</taxon>
    </lineage>
</organism>
<reference evidence="1" key="1">
    <citation type="submission" date="2020-02" db="EMBL/GenBank/DDBJ databases">
        <authorList>
            <person name="Palmer J.M."/>
        </authorList>
    </citation>
    <scope>NUCLEOTIDE SEQUENCE</scope>
    <source>
        <strain evidence="1">EPUS1.4</strain>
        <tissue evidence="1">Thallus</tissue>
    </source>
</reference>